<feature type="region of interest" description="Disordered" evidence="1">
    <location>
        <begin position="74"/>
        <end position="97"/>
    </location>
</feature>
<accession>G7YQT3</accession>
<gene>
    <name evidence="2" type="ORF">CLF_107562</name>
</gene>
<keyword evidence="3" id="KW-1185">Reference proteome</keyword>
<dbReference type="PROSITE" id="PS51450">
    <property type="entry name" value="LRR"/>
    <property type="match status" value="1"/>
</dbReference>
<dbReference type="InterPro" id="IPR053040">
    <property type="entry name" value="LRR-containing_protein_71"/>
</dbReference>
<dbReference type="Gene3D" id="3.80.10.10">
    <property type="entry name" value="Ribonuclease Inhibitor"/>
    <property type="match status" value="1"/>
</dbReference>
<evidence type="ECO:0000313" key="3">
    <source>
        <dbReference type="Proteomes" id="UP000008909"/>
    </source>
</evidence>
<dbReference type="PANTHER" id="PTHR46984">
    <property type="entry name" value="LEUCINE-RICH REPEAT-CONTAINING PROTEIN 71"/>
    <property type="match status" value="1"/>
</dbReference>
<protein>
    <submittedName>
        <fullName evidence="2">Leucine-rich repeat-containing protein 71</fullName>
    </submittedName>
</protein>
<feature type="compositionally biased region" description="Basic and acidic residues" evidence="1">
    <location>
        <begin position="357"/>
        <end position="370"/>
    </location>
</feature>
<sequence>MVKKTGTLSQRSTDRSENTQNTFNEGEGISLTGKDFESPEMTGRFEEDYQMMCLKKGLQNFPIVERLGLANAPESKRLKSSKSGSSVNSTRENSQTNYDVLTTSEVAPTTFNTGSEEIFTPKIQIQVEVPDKTETVTEVYMRGGLSPASTYFSGWSMTDVTLEVILNCCSVTSKLHTLNFWSAGLTAEQVAQLARFLATNTHVRCLAIDANDALNEDSFASLIQDEGSLEQLRLRHCRLGPSEAKQIATRLGTTKSANTTLLRLDLSGNRIGDTGAVYIAQALRTNRTLNMLSLSDNDIHDTGANALAEVVSQYFLTHEEVVQRRMLQSARQQIRPQPVPQGPTTGKRSKRSSPIADTKEASEKVQEQGSRHRVSKQIEGTEKEDKRGSKLRRPEQTTTKKDTRRTSGRMGASRTVRSGRETPESSQTELILPKTPRPDSADSTHPLMGKATYIEPHGLQVVGNFVLAFLNLSRNRISEIGLASFLKAMEFQAEHVRSDANCSGLGLLKLLLRGNSFDDQCPQFTRLMDIVEPRDPLNRLTAATDRDSTPTDRQSSK</sequence>
<feature type="compositionally biased region" description="Basic and acidic residues" evidence="1">
    <location>
        <begin position="379"/>
        <end position="405"/>
    </location>
</feature>
<proteinExistence type="predicted"/>
<feature type="region of interest" description="Disordered" evidence="1">
    <location>
        <begin position="1"/>
        <end position="39"/>
    </location>
</feature>
<dbReference type="SUPFAM" id="SSF52047">
    <property type="entry name" value="RNI-like"/>
    <property type="match status" value="1"/>
</dbReference>
<evidence type="ECO:0000313" key="2">
    <source>
        <dbReference type="EMBL" id="GAA55313.1"/>
    </source>
</evidence>
<dbReference type="InterPro" id="IPR001611">
    <property type="entry name" value="Leu-rich_rpt"/>
</dbReference>
<dbReference type="Pfam" id="PF13516">
    <property type="entry name" value="LRR_6"/>
    <property type="match status" value="2"/>
</dbReference>
<dbReference type="PANTHER" id="PTHR46984:SF1">
    <property type="entry name" value="LEUCINE-RICH REPEAT-CONTAINING PROTEIN 71"/>
    <property type="match status" value="1"/>
</dbReference>
<name>G7YQT3_CLOSI</name>
<feature type="compositionally biased region" description="Polar residues" evidence="1">
    <location>
        <begin position="1"/>
        <end position="11"/>
    </location>
</feature>
<feature type="region of interest" description="Disordered" evidence="1">
    <location>
        <begin position="538"/>
        <end position="557"/>
    </location>
</feature>
<dbReference type="InterPro" id="IPR032675">
    <property type="entry name" value="LRR_dom_sf"/>
</dbReference>
<dbReference type="EMBL" id="DF143994">
    <property type="protein sequence ID" value="GAA55313.1"/>
    <property type="molecule type" value="Genomic_DNA"/>
</dbReference>
<dbReference type="SMART" id="SM00368">
    <property type="entry name" value="LRR_RI"/>
    <property type="match status" value="5"/>
</dbReference>
<evidence type="ECO:0000256" key="1">
    <source>
        <dbReference type="SAM" id="MobiDB-lite"/>
    </source>
</evidence>
<dbReference type="AlphaFoldDB" id="G7YQT3"/>
<feature type="compositionally biased region" description="Basic and acidic residues" evidence="1">
    <location>
        <begin position="544"/>
        <end position="557"/>
    </location>
</feature>
<reference key="2">
    <citation type="submission" date="2011-10" db="EMBL/GenBank/DDBJ databases">
        <title>The genome and transcriptome sequence of Clonorchis sinensis provide insights into the carcinogenic liver fluke.</title>
        <authorList>
            <person name="Wang X."/>
            <person name="Huang Y."/>
            <person name="Chen W."/>
            <person name="Liu H."/>
            <person name="Guo L."/>
            <person name="Chen Y."/>
            <person name="Luo F."/>
            <person name="Zhou W."/>
            <person name="Sun J."/>
            <person name="Mao Q."/>
            <person name="Liang P."/>
            <person name="Zhou C."/>
            <person name="Tian Y."/>
            <person name="Men J."/>
            <person name="Lv X."/>
            <person name="Huang L."/>
            <person name="Zhou J."/>
            <person name="Hu Y."/>
            <person name="Li R."/>
            <person name="Zhang F."/>
            <person name="Lei H."/>
            <person name="Li X."/>
            <person name="Hu X."/>
            <person name="Liang C."/>
            <person name="Xu J."/>
            <person name="Wu Z."/>
            <person name="Yu X."/>
        </authorList>
    </citation>
    <scope>NUCLEOTIDE SEQUENCE</scope>
    <source>
        <strain>Henan</strain>
    </source>
</reference>
<feature type="region of interest" description="Disordered" evidence="1">
    <location>
        <begin position="327"/>
        <end position="443"/>
    </location>
</feature>
<organism evidence="2 3">
    <name type="scientific">Clonorchis sinensis</name>
    <name type="common">Chinese liver fluke</name>
    <dbReference type="NCBI Taxonomy" id="79923"/>
    <lineage>
        <taxon>Eukaryota</taxon>
        <taxon>Metazoa</taxon>
        <taxon>Spiralia</taxon>
        <taxon>Lophotrochozoa</taxon>
        <taxon>Platyhelminthes</taxon>
        <taxon>Trematoda</taxon>
        <taxon>Digenea</taxon>
        <taxon>Opisthorchiida</taxon>
        <taxon>Opisthorchiata</taxon>
        <taxon>Opisthorchiidae</taxon>
        <taxon>Clonorchis</taxon>
    </lineage>
</organism>
<dbReference type="Proteomes" id="UP000008909">
    <property type="component" value="Unassembled WGS sequence"/>
</dbReference>
<reference evidence="2" key="1">
    <citation type="journal article" date="2011" name="Genome Biol.">
        <title>The draft genome of the carcinogenic human liver fluke Clonorchis sinensis.</title>
        <authorList>
            <person name="Wang X."/>
            <person name="Chen W."/>
            <person name="Huang Y."/>
            <person name="Sun J."/>
            <person name="Men J."/>
            <person name="Liu H."/>
            <person name="Luo F."/>
            <person name="Guo L."/>
            <person name="Lv X."/>
            <person name="Deng C."/>
            <person name="Zhou C."/>
            <person name="Fan Y."/>
            <person name="Li X."/>
            <person name="Huang L."/>
            <person name="Hu Y."/>
            <person name="Liang C."/>
            <person name="Hu X."/>
            <person name="Xu J."/>
            <person name="Yu X."/>
        </authorList>
    </citation>
    <scope>NUCLEOTIDE SEQUENCE [LARGE SCALE GENOMIC DNA]</scope>
    <source>
        <strain evidence="2">Henan</strain>
    </source>
</reference>